<dbReference type="PANTHER" id="PTHR30146">
    <property type="entry name" value="LACI-RELATED TRANSCRIPTIONAL REPRESSOR"/>
    <property type="match status" value="1"/>
</dbReference>
<dbReference type="CDD" id="cd01392">
    <property type="entry name" value="HTH_LacI"/>
    <property type="match status" value="1"/>
</dbReference>
<dbReference type="Gene3D" id="1.10.260.40">
    <property type="entry name" value="lambda repressor-like DNA-binding domains"/>
    <property type="match status" value="1"/>
</dbReference>
<keyword evidence="2" id="KW-0238">DNA-binding</keyword>
<keyword evidence="6" id="KW-1185">Reference proteome</keyword>
<proteinExistence type="predicted"/>
<evidence type="ECO:0000256" key="3">
    <source>
        <dbReference type="ARBA" id="ARBA00023163"/>
    </source>
</evidence>
<sequence>MVSIDEVARAAGVSTATVSRALSGRGHVSAGAKAKVEEAAKSLGYVVSASASSLASGRTRNIGVLVPFLDRWFFSTVLSGIASALMRRGYDITLYSLTADRGERHDIFDTFLRRQRVDGVIAISLELGQEETERLVELDLPVIAIGGPNPLLTTLTVDDVAVARLATEHLLALGHRRIAHIGASPEFDIDFHIPTQRRQGFELALADAGIEVSPSLFEPADFTIEGGFRAAKQLLGKPGSRPTAIFAASDEMAIGALLAARELGYRVPEDLSVIGIDGHELGEFFRLTTVDQFPLGQGERAADAILEALESTDAETPVHRPGELPFELIVRGSTARLPQ</sequence>
<dbReference type="InterPro" id="IPR028082">
    <property type="entry name" value="Peripla_BP_I"/>
</dbReference>
<dbReference type="PROSITE" id="PS50932">
    <property type="entry name" value="HTH_LACI_2"/>
    <property type="match status" value="1"/>
</dbReference>
<dbReference type="SUPFAM" id="SSF47413">
    <property type="entry name" value="lambda repressor-like DNA-binding domains"/>
    <property type="match status" value="1"/>
</dbReference>
<dbReference type="InterPro" id="IPR046335">
    <property type="entry name" value="LacI/GalR-like_sensor"/>
</dbReference>
<dbReference type="PANTHER" id="PTHR30146:SF109">
    <property type="entry name" value="HTH-TYPE TRANSCRIPTIONAL REGULATOR GALS"/>
    <property type="match status" value="1"/>
</dbReference>
<dbReference type="InterPro" id="IPR000843">
    <property type="entry name" value="HTH_LacI"/>
</dbReference>
<evidence type="ECO:0000313" key="6">
    <source>
        <dbReference type="Proteomes" id="UP000034098"/>
    </source>
</evidence>
<evidence type="ECO:0000259" key="4">
    <source>
        <dbReference type="PROSITE" id="PS50932"/>
    </source>
</evidence>
<dbReference type="SUPFAM" id="SSF53822">
    <property type="entry name" value="Periplasmic binding protein-like I"/>
    <property type="match status" value="1"/>
</dbReference>
<gene>
    <name evidence="5" type="primary">cytR_2</name>
    <name evidence="5" type="ORF">RS82_00191</name>
</gene>
<dbReference type="Pfam" id="PF13377">
    <property type="entry name" value="Peripla_BP_3"/>
    <property type="match status" value="1"/>
</dbReference>
<dbReference type="Pfam" id="PF00356">
    <property type="entry name" value="LacI"/>
    <property type="match status" value="1"/>
</dbReference>
<evidence type="ECO:0000256" key="2">
    <source>
        <dbReference type="ARBA" id="ARBA00023125"/>
    </source>
</evidence>
<evidence type="ECO:0000256" key="1">
    <source>
        <dbReference type="ARBA" id="ARBA00023015"/>
    </source>
</evidence>
<dbReference type="AlphaFoldDB" id="A0A0M2HFU5"/>
<evidence type="ECO:0000313" key="5">
    <source>
        <dbReference type="EMBL" id="KJL45537.1"/>
    </source>
</evidence>
<reference evidence="5 6" key="1">
    <citation type="submission" date="2015-02" db="EMBL/GenBank/DDBJ databases">
        <title>Draft genome sequences of ten Microbacterium spp. with emphasis on heavy metal contaminated environments.</title>
        <authorList>
            <person name="Corretto E."/>
        </authorList>
    </citation>
    <scope>NUCLEOTIDE SEQUENCE [LARGE SCALE GENOMIC DNA]</scope>
    <source>
        <strain evidence="5 6">DSM 8608</strain>
    </source>
</reference>
<keyword evidence="1" id="KW-0805">Transcription regulation</keyword>
<dbReference type="CDD" id="cd06267">
    <property type="entry name" value="PBP1_LacI_sugar_binding-like"/>
    <property type="match status" value="1"/>
</dbReference>
<feature type="domain" description="HTH lacI-type" evidence="4">
    <location>
        <begin position="2"/>
        <end position="56"/>
    </location>
</feature>
<name>A0A0M2HFU5_MICTR</name>
<dbReference type="EMBL" id="JYJA01000016">
    <property type="protein sequence ID" value="KJL45537.1"/>
    <property type="molecule type" value="Genomic_DNA"/>
</dbReference>
<comment type="caution">
    <text evidence="5">The sequence shown here is derived from an EMBL/GenBank/DDBJ whole genome shotgun (WGS) entry which is preliminary data.</text>
</comment>
<dbReference type="SMART" id="SM00354">
    <property type="entry name" value="HTH_LACI"/>
    <property type="match status" value="1"/>
</dbReference>
<dbReference type="GO" id="GO:0003700">
    <property type="term" value="F:DNA-binding transcription factor activity"/>
    <property type="evidence" value="ECO:0007669"/>
    <property type="project" value="TreeGrafter"/>
</dbReference>
<dbReference type="InterPro" id="IPR010982">
    <property type="entry name" value="Lambda_DNA-bd_dom_sf"/>
</dbReference>
<keyword evidence="3" id="KW-0804">Transcription</keyword>
<dbReference type="Proteomes" id="UP000034098">
    <property type="component" value="Unassembled WGS sequence"/>
</dbReference>
<dbReference type="PROSITE" id="PS00356">
    <property type="entry name" value="HTH_LACI_1"/>
    <property type="match status" value="1"/>
</dbReference>
<organism evidence="5 6">
    <name type="scientific">Microbacterium trichothecenolyticum</name>
    <name type="common">Aureobacterium trichothecenolyticum</name>
    <dbReference type="NCBI Taxonomy" id="69370"/>
    <lineage>
        <taxon>Bacteria</taxon>
        <taxon>Bacillati</taxon>
        <taxon>Actinomycetota</taxon>
        <taxon>Actinomycetes</taxon>
        <taxon>Micrococcales</taxon>
        <taxon>Microbacteriaceae</taxon>
        <taxon>Microbacterium</taxon>
    </lineage>
</organism>
<accession>A0A0M2HFU5</accession>
<protein>
    <submittedName>
        <fullName evidence="5">HTH-type transcriptional repressor CytR</fullName>
    </submittedName>
</protein>
<dbReference type="RefSeq" id="WP_045296269.1">
    <property type="nucleotide sequence ID" value="NZ_JAVDVT010000001.1"/>
</dbReference>
<dbReference type="PATRIC" id="fig|69370.6.peg.201"/>
<dbReference type="GO" id="GO:0000976">
    <property type="term" value="F:transcription cis-regulatory region binding"/>
    <property type="evidence" value="ECO:0007669"/>
    <property type="project" value="TreeGrafter"/>
</dbReference>
<dbReference type="OrthoDB" id="3510266at2"/>
<dbReference type="Gene3D" id="3.40.50.2300">
    <property type="match status" value="2"/>
</dbReference>